<protein>
    <submittedName>
        <fullName evidence="1">Uncharacterized protein</fullName>
    </submittedName>
</protein>
<organism evidence="1 2">
    <name type="scientific">Stentor coeruleus</name>
    <dbReference type="NCBI Taxonomy" id="5963"/>
    <lineage>
        <taxon>Eukaryota</taxon>
        <taxon>Sar</taxon>
        <taxon>Alveolata</taxon>
        <taxon>Ciliophora</taxon>
        <taxon>Postciliodesmatophora</taxon>
        <taxon>Heterotrichea</taxon>
        <taxon>Heterotrichida</taxon>
        <taxon>Stentoridae</taxon>
        <taxon>Stentor</taxon>
    </lineage>
</organism>
<sequence>MDSFKCFIQSCQEPAEILCSCSFPLIPICSNHIKDHTSDAVFNRHSFRSISQSQNLCLNKQTLLINDSNFPNSTLHVSPGTGSLSLLKKEVYQIPIPKDYESAFQDMITTFAKKVVNTQRDASESISQEFMKFYNSCQKIIPNLILDLGTIANDIIKIFNDMQSFIESETNSLLKNLISSLIDDNLMKKVAGLLTTTCLKDVVNDFFTEIMLKSFNCQSVLSSFTKHFSKFLISTDSLPKYFSDFENIYWMTYQDTIDNYNYKISNYLNTFFKSITYQHVGIYKLFTSFDYKNQLVSENNISIVPDWIMVYNVLLSYEKIIMSNPIEVAPNEILVLLCFKNSSQSFLLFISEFTTYQLKTFKTADLIIASGSCYNQVIVVKTLGNKVKSYFIFEKKLIPMNSFRLSLPKFSVTSAAVAENSLICTLNTGRIYVYNIGKKKCIEEMKISLHEKDNALSIKYRVRQRILMLRTLEYVYFYNCHFQEIFKVQSLKKDVEISDNEGTGLCFYCFSKGNLMVWTYDLTAEDREKLGFNPKKLWKRQNVSLWKKLFINIISHDTLPIDAYSQQANKIFLPIVIYNTELKNEDSIILDKNCDKDKEIKFVNEVCPISEVVEKYIGNKNINGYEEVSEERK</sequence>
<dbReference type="AlphaFoldDB" id="A0A1R2BA00"/>
<evidence type="ECO:0000313" key="1">
    <source>
        <dbReference type="EMBL" id="OMJ73420.1"/>
    </source>
</evidence>
<gene>
    <name evidence="1" type="ORF">SteCoe_27901</name>
</gene>
<reference evidence="1 2" key="1">
    <citation type="submission" date="2016-11" db="EMBL/GenBank/DDBJ databases">
        <title>The macronuclear genome of Stentor coeruleus: a giant cell with tiny introns.</title>
        <authorList>
            <person name="Slabodnick M."/>
            <person name="Ruby J.G."/>
            <person name="Reiff S.B."/>
            <person name="Swart E.C."/>
            <person name="Gosai S."/>
            <person name="Prabakaran S."/>
            <person name="Witkowska E."/>
            <person name="Larue G.E."/>
            <person name="Fisher S."/>
            <person name="Freeman R.M."/>
            <person name="Gunawardena J."/>
            <person name="Chu W."/>
            <person name="Stover N.A."/>
            <person name="Gregory B.D."/>
            <person name="Nowacki M."/>
            <person name="Derisi J."/>
            <person name="Roy S.W."/>
            <person name="Marshall W.F."/>
            <person name="Sood P."/>
        </authorList>
    </citation>
    <scope>NUCLEOTIDE SEQUENCE [LARGE SCALE GENOMIC DNA]</scope>
    <source>
        <strain evidence="1">WM001</strain>
    </source>
</reference>
<keyword evidence="2" id="KW-1185">Reference proteome</keyword>
<comment type="caution">
    <text evidence="1">The sequence shown here is derived from an EMBL/GenBank/DDBJ whole genome shotgun (WGS) entry which is preliminary data.</text>
</comment>
<evidence type="ECO:0000313" key="2">
    <source>
        <dbReference type="Proteomes" id="UP000187209"/>
    </source>
</evidence>
<dbReference type="InterPro" id="IPR036322">
    <property type="entry name" value="WD40_repeat_dom_sf"/>
</dbReference>
<dbReference type="EMBL" id="MPUH01000823">
    <property type="protein sequence ID" value="OMJ73420.1"/>
    <property type="molecule type" value="Genomic_DNA"/>
</dbReference>
<dbReference type="SUPFAM" id="SSF50978">
    <property type="entry name" value="WD40 repeat-like"/>
    <property type="match status" value="1"/>
</dbReference>
<proteinExistence type="predicted"/>
<dbReference type="Proteomes" id="UP000187209">
    <property type="component" value="Unassembled WGS sequence"/>
</dbReference>
<accession>A0A1R2BA00</accession>
<name>A0A1R2BA00_9CILI</name>